<evidence type="ECO:0000313" key="17">
    <source>
        <dbReference type="Proteomes" id="UP000507470"/>
    </source>
</evidence>
<evidence type="ECO:0000256" key="7">
    <source>
        <dbReference type="ARBA" id="ARBA00022753"/>
    </source>
</evidence>
<keyword evidence="4" id="KW-0813">Transport</keyword>
<evidence type="ECO:0000313" key="16">
    <source>
        <dbReference type="EMBL" id="CAC5414232.1"/>
    </source>
</evidence>
<dbReference type="NCBIfam" id="TIGR00231">
    <property type="entry name" value="small_GTP"/>
    <property type="match status" value="1"/>
</dbReference>
<keyword evidence="12" id="KW-0472">Membrane</keyword>
<dbReference type="SMART" id="SM00175">
    <property type="entry name" value="RAB"/>
    <property type="match status" value="1"/>
</dbReference>
<dbReference type="OrthoDB" id="6585768at2759"/>
<dbReference type="AlphaFoldDB" id="A0A6J8E3V2"/>
<evidence type="ECO:0000256" key="1">
    <source>
        <dbReference type="ARBA" id="ARBA00004414"/>
    </source>
</evidence>
<evidence type="ECO:0000256" key="3">
    <source>
        <dbReference type="ARBA" id="ARBA00006270"/>
    </source>
</evidence>
<keyword evidence="11" id="KW-0342">GTP-binding</keyword>
<dbReference type="GO" id="GO:0005525">
    <property type="term" value="F:GTP binding"/>
    <property type="evidence" value="ECO:0007669"/>
    <property type="project" value="UniProtKB-KW"/>
</dbReference>
<evidence type="ECO:0000256" key="10">
    <source>
        <dbReference type="ARBA" id="ARBA00023098"/>
    </source>
</evidence>
<reference evidence="16 17" key="1">
    <citation type="submission" date="2020-06" db="EMBL/GenBank/DDBJ databases">
        <authorList>
            <person name="Li R."/>
            <person name="Bekaert M."/>
        </authorList>
    </citation>
    <scope>NUCLEOTIDE SEQUENCE [LARGE SCALE GENOMIC DNA]</scope>
    <source>
        <strain evidence="17">wild</strain>
    </source>
</reference>
<dbReference type="GO" id="GO:0045335">
    <property type="term" value="C:phagocytic vesicle"/>
    <property type="evidence" value="ECO:0007669"/>
    <property type="project" value="TreeGrafter"/>
</dbReference>
<evidence type="ECO:0000256" key="4">
    <source>
        <dbReference type="ARBA" id="ARBA00022448"/>
    </source>
</evidence>
<dbReference type="PROSITE" id="PS51419">
    <property type="entry name" value="RAB"/>
    <property type="match status" value="1"/>
</dbReference>
<sequence>MSDSEDEAPDRQLKIVIMGDGASGKTSLATRYAQEQFGRQYKQTVGIDFFLKRIVLPGNVHVALQVWDIGGQTLGGKMLENYIFGSHGIVLVYDITSYASFENLDDWYSSLKKVFGKETKLPHVALVGNKSVTVFPALQLCPFKIDYDEVEQHQKVIKAEIVQYKNEASAKPVTNKPQKSSLCSLQ</sequence>
<dbReference type="InterPro" id="IPR005225">
    <property type="entry name" value="Small_GTP-bd"/>
</dbReference>
<dbReference type="InterPro" id="IPR001806">
    <property type="entry name" value="Small_GTPase"/>
</dbReference>
<evidence type="ECO:0000256" key="5">
    <source>
        <dbReference type="ARBA" id="ARBA00022481"/>
    </source>
</evidence>
<dbReference type="EMBL" id="CACVKT020008337">
    <property type="protein sequence ID" value="CAC5414232.1"/>
    <property type="molecule type" value="Genomic_DNA"/>
</dbReference>
<dbReference type="Pfam" id="PF00071">
    <property type="entry name" value="Ras"/>
    <property type="match status" value="1"/>
</dbReference>
<dbReference type="GO" id="GO:0015031">
    <property type="term" value="P:protein transport"/>
    <property type="evidence" value="ECO:0007669"/>
    <property type="project" value="UniProtKB-KW"/>
</dbReference>
<comment type="subcellular location">
    <subcellularLocation>
        <location evidence="1">Late endosome membrane</location>
    </subcellularLocation>
    <subcellularLocation>
        <location evidence="2">Lysosome membrane</location>
    </subcellularLocation>
</comment>
<dbReference type="SMART" id="SM00174">
    <property type="entry name" value="RHO"/>
    <property type="match status" value="1"/>
</dbReference>
<accession>A0A6J8E3V2</accession>
<proteinExistence type="inferred from homology"/>
<evidence type="ECO:0000256" key="2">
    <source>
        <dbReference type="ARBA" id="ARBA00004656"/>
    </source>
</evidence>
<dbReference type="SUPFAM" id="SSF52540">
    <property type="entry name" value="P-loop containing nucleoside triphosphate hydrolases"/>
    <property type="match status" value="1"/>
</dbReference>
<dbReference type="SMART" id="SM00173">
    <property type="entry name" value="RAS"/>
    <property type="match status" value="1"/>
</dbReference>
<dbReference type="GO" id="GO:0031902">
    <property type="term" value="C:late endosome membrane"/>
    <property type="evidence" value="ECO:0007669"/>
    <property type="project" value="UniProtKB-SubCell"/>
</dbReference>
<keyword evidence="8" id="KW-0653">Protein transport</keyword>
<dbReference type="GO" id="GO:0008333">
    <property type="term" value="P:endosome to lysosome transport"/>
    <property type="evidence" value="ECO:0007669"/>
    <property type="project" value="TreeGrafter"/>
</dbReference>
<dbReference type="PANTHER" id="PTHR47981:SF13">
    <property type="entry name" value="RAS-RELATED PROTEIN RAB-7A"/>
    <property type="match status" value="1"/>
</dbReference>
<keyword evidence="13" id="KW-0458">Lysosome</keyword>
<protein>
    <submittedName>
        <fullName evidence="16">RAB28</fullName>
    </submittedName>
</protein>
<gene>
    <name evidence="16" type="ORF">MCOR_47070</name>
</gene>
<evidence type="ECO:0000256" key="13">
    <source>
        <dbReference type="ARBA" id="ARBA00023228"/>
    </source>
</evidence>
<evidence type="ECO:0000256" key="9">
    <source>
        <dbReference type="ARBA" id="ARBA00022963"/>
    </source>
</evidence>
<evidence type="ECO:0000256" key="6">
    <source>
        <dbReference type="ARBA" id="ARBA00022741"/>
    </source>
</evidence>
<dbReference type="Proteomes" id="UP000507470">
    <property type="component" value="Unassembled WGS sequence"/>
</dbReference>
<dbReference type="PANTHER" id="PTHR47981">
    <property type="entry name" value="RAB FAMILY"/>
    <property type="match status" value="1"/>
</dbReference>
<keyword evidence="5" id="KW-0488">Methylation</keyword>
<keyword evidence="7" id="KW-0967">Endosome</keyword>
<keyword evidence="17" id="KW-1185">Reference proteome</keyword>
<dbReference type="GO" id="GO:0003924">
    <property type="term" value="F:GTPase activity"/>
    <property type="evidence" value="ECO:0007669"/>
    <property type="project" value="InterPro"/>
</dbReference>
<evidence type="ECO:0000256" key="11">
    <source>
        <dbReference type="ARBA" id="ARBA00023134"/>
    </source>
</evidence>
<evidence type="ECO:0000256" key="14">
    <source>
        <dbReference type="ARBA" id="ARBA00023288"/>
    </source>
</evidence>
<dbReference type="GO" id="GO:0005765">
    <property type="term" value="C:lysosomal membrane"/>
    <property type="evidence" value="ECO:0007669"/>
    <property type="project" value="UniProtKB-SubCell"/>
</dbReference>
<keyword evidence="10" id="KW-0443">Lipid metabolism</keyword>
<evidence type="ECO:0000256" key="12">
    <source>
        <dbReference type="ARBA" id="ARBA00023136"/>
    </source>
</evidence>
<dbReference type="PROSITE" id="PS51421">
    <property type="entry name" value="RAS"/>
    <property type="match status" value="1"/>
</dbReference>
<keyword evidence="15" id="KW-0636">Prenylation</keyword>
<dbReference type="InterPro" id="IPR027417">
    <property type="entry name" value="P-loop_NTPase"/>
</dbReference>
<evidence type="ECO:0000256" key="15">
    <source>
        <dbReference type="ARBA" id="ARBA00023289"/>
    </source>
</evidence>
<dbReference type="FunFam" id="3.40.50.300:FF:001447">
    <property type="entry name" value="Ras-related protein Rab-1B"/>
    <property type="match status" value="1"/>
</dbReference>
<keyword evidence="14" id="KW-0449">Lipoprotein</keyword>
<name>A0A6J8E3V2_MYTCO</name>
<keyword evidence="9" id="KW-0442">Lipid degradation</keyword>
<keyword evidence="6" id="KW-0547">Nucleotide-binding</keyword>
<dbReference type="GO" id="GO:0090385">
    <property type="term" value="P:phagosome-lysosome fusion"/>
    <property type="evidence" value="ECO:0007669"/>
    <property type="project" value="TreeGrafter"/>
</dbReference>
<dbReference type="GO" id="GO:0016042">
    <property type="term" value="P:lipid catabolic process"/>
    <property type="evidence" value="ECO:0007669"/>
    <property type="project" value="UniProtKB-KW"/>
</dbReference>
<organism evidence="16 17">
    <name type="scientific">Mytilus coruscus</name>
    <name type="common">Sea mussel</name>
    <dbReference type="NCBI Taxonomy" id="42192"/>
    <lineage>
        <taxon>Eukaryota</taxon>
        <taxon>Metazoa</taxon>
        <taxon>Spiralia</taxon>
        <taxon>Lophotrochozoa</taxon>
        <taxon>Mollusca</taxon>
        <taxon>Bivalvia</taxon>
        <taxon>Autobranchia</taxon>
        <taxon>Pteriomorphia</taxon>
        <taxon>Mytilida</taxon>
        <taxon>Mytiloidea</taxon>
        <taxon>Mytilidae</taxon>
        <taxon>Mytilinae</taxon>
        <taxon>Mytilus</taxon>
    </lineage>
</organism>
<dbReference type="PRINTS" id="PR00449">
    <property type="entry name" value="RASTRNSFRMNG"/>
</dbReference>
<evidence type="ECO:0000256" key="8">
    <source>
        <dbReference type="ARBA" id="ARBA00022927"/>
    </source>
</evidence>
<comment type="similarity">
    <text evidence="3">Belongs to the small GTPase superfamily. Rab family.</text>
</comment>
<dbReference type="Gene3D" id="3.40.50.300">
    <property type="entry name" value="P-loop containing nucleotide triphosphate hydrolases"/>
    <property type="match status" value="1"/>
</dbReference>